<dbReference type="SUPFAM" id="SSF51126">
    <property type="entry name" value="Pectin lyase-like"/>
    <property type="match status" value="1"/>
</dbReference>
<evidence type="ECO:0000259" key="2">
    <source>
        <dbReference type="PROSITE" id="PS51208"/>
    </source>
</evidence>
<dbReference type="InterPro" id="IPR030895">
    <property type="entry name" value="T5SS_PEPC_rpt"/>
</dbReference>
<feature type="region of interest" description="Disordered" evidence="1">
    <location>
        <begin position="411"/>
        <end position="445"/>
    </location>
</feature>
<dbReference type="InterPro" id="IPR036709">
    <property type="entry name" value="Autotransporte_beta_dom_sf"/>
</dbReference>
<dbReference type="InterPro" id="IPR006315">
    <property type="entry name" value="OM_autotransptr_brl_dom"/>
</dbReference>
<accession>A0ABV8UHR8</accession>
<dbReference type="InterPro" id="IPR011050">
    <property type="entry name" value="Pectin_lyase_fold/virulence"/>
</dbReference>
<dbReference type="InterPro" id="IPR005546">
    <property type="entry name" value="Autotransporte_beta"/>
</dbReference>
<reference evidence="4" key="1">
    <citation type="journal article" date="2019" name="Int. J. Syst. Evol. Microbiol.">
        <title>The Global Catalogue of Microorganisms (GCM) 10K type strain sequencing project: providing services to taxonomists for standard genome sequencing and annotation.</title>
        <authorList>
            <consortium name="The Broad Institute Genomics Platform"/>
            <consortium name="The Broad Institute Genome Sequencing Center for Infectious Disease"/>
            <person name="Wu L."/>
            <person name="Ma J."/>
        </authorList>
    </citation>
    <scope>NUCLEOTIDE SEQUENCE [LARGE SCALE GENOMIC DNA]</scope>
    <source>
        <strain evidence="4">CECT 8472</strain>
    </source>
</reference>
<gene>
    <name evidence="3" type="ORF">ACFOW6_03205</name>
</gene>
<dbReference type="Pfam" id="PF03797">
    <property type="entry name" value="Autotransporter"/>
    <property type="match status" value="1"/>
</dbReference>
<dbReference type="SMART" id="SM00869">
    <property type="entry name" value="Autotransporter"/>
    <property type="match status" value="1"/>
</dbReference>
<dbReference type="Gene3D" id="2.40.128.130">
    <property type="entry name" value="Autotransporter beta-domain"/>
    <property type="match status" value="1"/>
</dbReference>
<name>A0ABV8UHR8_9PROT</name>
<evidence type="ECO:0000313" key="3">
    <source>
        <dbReference type="EMBL" id="MFC4350549.1"/>
    </source>
</evidence>
<sequence length="723" mass="75953">MLHSSTGYIGAFSTGSGSMTVSGHGSSWSNNDDLTVGHQGTGTLVIEEGGHVTSVDSYIGRLSGSEGTVTLSGSDSKWTNSGTLILARYINSTGTLNIGAEEGASPLQPGVLDVDEIEFGYGDGTVIFNHDSSDYEFSPSFHSFSGNAEMEIRHLSGTTTFSGNSAGFMGQTTVSSGTLRIDDGAHLGGTTTVDGGTLGGDGTLGDTTLASGGTLAPGNSIGELTVDGNLTFQSGSVYEVEVDPAGSDADHTHVTGAADLSGGTVRHVGLDGEYDPSSSYTILTANSGFGGTEFADVTSDYIFLDPSLSYDTHTVDLELTRNDTDFRDKGRSGNQKSTGGAIESLGPGNALYDAILTYTGSENGLQKAFNQLSGDTRPSTQTALTQAGQVVQNLIQNRALGRIFSNSGVGGLQQVQRTPRETQLASSRPLPGLATAERSPQGESLRHRAWAQAFGGWGRTSDDDDTAEASYRTGGLLAGLDGRIAGDWTLGGFAGYSRSDVNSDNRNAGSNVDSYHLGLYGGRAFDVGGPGRLGLSLGSSFTWHEVDAQRQVNFQGFNDKLTSDYSARSLQLFGELGYRMELEEATLEPYGGLAWLRHTTEGYDEEGGAAALESDRSTENTFYTTLGFRAGTDFEVRDTRIDLYGGLGWRHAFGDRTPSVTQRFQGGESFTVSGTPIARDAAVLEAGLGISLSETSRLSATYEGQLAPGSQDHIGRLELSIRF</sequence>
<dbReference type="NCBIfam" id="TIGR04393">
    <property type="entry name" value="rpt_T5SS_PEPC"/>
    <property type="match status" value="2"/>
</dbReference>
<evidence type="ECO:0000313" key="4">
    <source>
        <dbReference type="Proteomes" id="UP001595799"/>
    </source>
</evidence>
<dbReference type="NCBIfam" id="TIGR01414">
    <property type="entry name" value="autotrans_barl"/>
    <property type="match status" value="1"/>
</dbReference>
<proteinExistence type="predicted"/>
<dbReference type="SUPFAM" id="SSF103515">
    <property type="entry name" value="Autotransporter"/>
    <property type="match status" value="1"/>
</dbReference>
<organism evidence="3 4">
    <name type="scientific">Fodinicurvata halophila</name>
    <dbReference type="NCBI Taxonomy" id="1419723"/>
    <lineage>
        <taxon>Bacteria</taxon>
        <taxon>Pseudomonadati</taxon>
        <taxon>Pseudomonadota</taxon>
        <taxon>Alphaproteobacteria</taxon>
        <taxon>Rhodospirillales</taxon>
        <taxon>Rhodovibrionaceae</taxon>
        <taxon>Fodinicurvata</taxon>
    </lineage>
</organism>
<dbReference type="PROSITE" id="PS51208">
    <property type="entry name" value="AUTOTRANSPORTER"/>
    <property type="match status" value="1"/>
</dbReference>
<feature type="compositionally biased region" description="Polar residues" evidence="1">
    <location>
        <begin position="413"/>
        <end position="426"/>
    </location>
</feature>
<protein>
    <submittedName>
        <fullName evidence="3">Autotransporter domain-containing protein</fullName>
    </submittedName>
</protein>
<dbReference type="EMBL" id="JBHSCW010000001">
    <property type="protein sequence ID" value="MFC4350549.1"/>
    <property type="molecule type" value="Genomic_DNA"/>
</dbReference>
<keyword evidence="4" id="KW-1185">Reference proteome</keyword>
<evidence type="ECO:0000256" key="1">
    <source>
        <dbReference type="SAM" id="MobiDB-lite"/>
    </source>
</evidence>
<comment type="caution">
    <text evidence="3">The sequence shown here is derived from an EMBL/GenBank/DDBJ whole genome shotgun (WGS) entry which is preliminary data.</text>
</comment>
<dbReference type="Proteomes" id="UP001595799">
    <property type="component" value="Unassembled WGS sequence"/>
</dbReference>
<feature type="domain" description="Autotransporter" evidence="2">
    <location>
        <begin position="442"/>
        <end position="723"/>
    </location>
</feature>